<evidence type="ECO:0000313" key="1">
    <source>
        <dbReference type="EMBL" id="KAK0616145.1"/>
    </source>
</evidence>
<accession>A0AA40BWG1</accession>
<proteinExistence type="predicted"/>
<dbReference type="EMBL" id="JAULSU010000005">
    <property type="protein sequence ID" value="KAK0616145.1"/>
    <property type="molecule type" value="Genomic_DNA"/>
</dbReference>
<keyword evidence="2" id="KW-1185">Reference proteome</keyword>
<dbReference type="Proteomes" id="UP001175000">
    <property type="component" value="Unassembled WGS sequence"/>
</dbReference>
<protein>
    <submittedName>
        <fullName evidence="1">Uncharacterized protein</fullName>
    </submittedName>
</protein>
<sequence length="102" mass="11768">MSCSSTPIDMRCRELKCFNRGQENGQRLNYDLGPSTSSSQTWDVIQRWTDDCDSHPEKCHANRGTGFMPSRILELDSEAKTYRLVLATEVPRHTRYMILSHC</sequence>
<organism evidence="1 2">
    <name type="scientific">Immersiella caudata</name>
    <dbReference type="NCBI Taxonomy" id="314043"/>
    <lineage>
        <taxon>Eukaryota</taxon>
        <taxon>Fungi</taxon>
        <taxon>Dikarya</taxon>
        <taxon>Ascomycota</taxon>
        <taxon>Pezizomycotina</taxon>
        <taxon>Sordariomycetes</taxon>
        <taxon>Sordariomycetidae</taxon>
        <taxon>Sordariales</taxon>
        <taxon>Lasiosphaeriaceae</taxon>
        <taxon>Immersiella</taxon>
    </lineage>
</organism>
<dbReference type="AlphaFoldDB" id="A0AA40BWG1"/>
<name>A0AA40BWG1_9PEZI</name>
<comment type="caution">
    <text evidence="1">The sequence shown here is derived from an EMBL/GenBank/DDBJ whole genome shotgun (WGS) entry which is preliminary data.</text>
</comment>
<gene>
    <name evidence="1" type="ORF">B0T14DRAFT_522630</name>
</gene>
<reference evidence="1" key="1">
    <citation type="submission" date="2023-06" db="EMBL/GenBank/DDBJ databases">
        <title>Genome-scale phylogeny and comparative genomics of the fungal order Sordariales.</title>
        <authorList>
            <consortium name="Lawrence Berkeley National Laboratory"/>
            <person name="Hensen N."/>
            <person name="Bonometti L."/>
            <person name="Westerberg I."/>
            <person name="Brannstrom I.O."/>
            <person name="Guillou S."/>
            <person name="Cros-Aarteil S."/>
            <person name="Calhoun S."/>
            <person name="Haridas S."/>
            <person name="Kuo A."/>
            <person name="Mondo S."/>
            <person name="Pangilinan J."/>
            <person name="Riley R."/>
            <person name="Labutti K."/>
            <person name="Andreopoulos B."/>
            <person name="Lipzen A."/>
            <person name="Chen C."/>
            <person name="Yanf M."/>
            <person name="Daum C."/>
            <person name="Ng V."/>
            <person name="Clum A."/>
            <person name="Steindorff A."/>
            <person name="Ohm R."/>
            <person name="Martin F."/>
            <person name="Silar P."/>
            <person name="Natvig D."/>
            <person name="Lalanne C."/>
            <person name="Gautier V."/>
            <person name="Ament-Velasquez S.L."/>
            <person name="Kruys A."/>
            <person name="Hutchinson M.I."/>
            <person name="Powell A.J."/>
            <person name="Barry K."/>
            <person name="Miller A.N."/>
            <person name="Grigoriev I.V."/>
            <person name="Debuchy R."/>
            <person name="Gladieux P."/>
            <person name="Thoren M.H."/>
            <person name="Johannesson H."/>
        </authorList>
    </citation>
    <scope>NUCLEOTIDE SEQUENCE</scope>
    <source>
        <strain evidence="1">CBS 606.72</strain>
    </source>
</reference>
<evidence type="ECO:0000313" key="2">
    <source>
        <dbReference type="Proteomes" id="UP001175000"/>
    </source>
</evidence>